<comment type="function">
    <text evidence="4">Acts as a negative regulator of abscisic acid (ABA) response.</text>
</comment>
<organism evidence="8 9">
    <name type="scientific">Dorcoceras hygrometricum</name>
    <dbReference type="NCBI Taxonomy" id="472368"/>
    <lineage>
        <taxon>Eukaryota</taxon>
        <taxon>Viridiplantae</taxon>
        <taxon>Streptophyta</taxon>
        <taxon>Embryophyta</taxon>
        <taxon>Tracheophyta</taxon>
        <taxon>Spermatophyta</taxon>
        <taxon>Magnoliopsida</taxon>
        <taxon>eudicotyledons</taxon>
        <taxon>Gunneridae</taxon>
        <taxon>Pentapetalae</taxon>
        <taxon>asterids</taxon>
        <taxon>lamiids</taxon>
        <taxon>Lamiales</taxon>
        <taxon>Gesneriaceae</taxon>
        <taxon>Didymocarpoideae</taxon>
        <taxon>Trichosporeae</taxon>
        <taxon>Loxocarpinae</taxon>
        <taxon>Dorcoceras</taxon>
    </lineage>
</organism>
<dbReference type="OrthoDB" id="667358at2759"/>
<evidence type="ECO:0000313" key="9">
    <source>
        <dbReference type="Proteomes" id="UP000250235"/>
    </source>
</evidence>
<sequence length="295" mass="32353">MDKVHENGEKFNLSLRLDGVVRRDLQHKLTSGGFEEEDEEIELSLGLSSNGRFGVDPARKKLKRYSSISDLVTPVEAAADNGVGPQPPRVAAAVAAAAFESYMPPLMRACSLPTEEVRQRRELQSMRRMEARKKRMEKLKNVRVVKDKESCLESENGENCNGHEMEGSTGSRGSASSGVSENGKQNTEVKSPSSIQSSPAGQVEHKPCDKGTSNEAKDMLKNAMHDMPYVSTKWDGINGNKVDGFLYRYKKGEEVRILCVCHGLFLSPAEFVKHGGGGDVDNPLKHIVVNPSPVL</sequence>
<feature type="domain" description="Ethylene-responsive binding factor-associated repression" evidence="6">
    <location>
        <begin position="36"/>
        <end position="70"/>
    </location>
</feature>
<accession>A0A2Z7CFD3</accession>
<evidence type="ECO:0000256" key="3">
    <source>
        <dbReference type="ARBA" id="ARBA00023242"/>
    </source>
</evidence>
<evidence type="ECO:0000256" key="2">
    <source>
        <dbReference type="ARBA" id="ARBA00006081"/>
    </source>
</evidence>
<dbReference type="GO" id="GO:0007165">
    <property type="term" value="P:signal transduction"/>
    <property type="evidence" value="ECO:0007669"/>
    <property type="project" value="InterPro"/>
</dbReference>
<reference evidence="8 9" key="1">
    <citation type="journal article" date="2015" name="Proc. Natl. Acad. Sci. U.S.A.">
        <title>The resurrection genome of Boea hygrometrica: A blueprint for survival of dehydration.</title>
        <authorList>
            <person name="Xiao L."/>
            <person name="Yang G."/>
            <person name="Zhang L."/>
            <person name="Yang X."/>
            <person name="Zhao S."/>
            <person name="Ji Z."/>
            <person name="Zhou Q."/>
            <person name="Hu M."/>
            <person name="Wang Y."/>
            <person name="Chen M."/>
            <person name="Xu Y."/>
            <person name="Jin H."/>
            <person name="Xiao X."/>
            <person name="Hu G."/>
            <person name="Bao F."/>
            <person name="Hu Y."/>
            <person name="Wan P."/>
            <person name="Li L."/>
            <person name="Deng X."/>
            <person name="Kuang T."/>
            <person name="Xiang C."/>
            <person name="Zhu J.K."/>
            <person name="Oliver M.J."/>
            <person name="He Y."/>
        </authorList>
    </citation>
    <scope>NUCLEOTIDE SEQUENCE [LARGE SCALE GENOMIC DNA]</scope>
    <source>
        <strain evidence="9">cv. XS01</strain>
    </source>
</reference>
<evidence type="ECO:0000256" key="1">
    <source>
        <dbReference type="ARBA" id="ARBA00004123"/>
    </source>
</evidence>
<name>A0A2Z7CFD3_9LAMI</name>
<dbReference type="InterPro" id="IPR012463">
    <property type="entry name" value="Ninja_motif"/>
</dbReference>
<dbReference type="PANTHER" id="PTHR31413:SF31">
    <property type="entry name" value="NINJA-FAMILY PROTEIN AFP3"/>
    <property type="match status" value="1"/>
</dbReference>
<evidence type="ECO:0000259" key="6">
    <source>
        <dbReference type="Pfam" id="PF07897"/>
    </source>
</evidence>
<keyword evidence="3 4" id="KW-0539">Nucleus</keyword>
<dbReference type="Proteomes" id="UP000250235">
    <property type="component" value="Unassembled WGS sequence"/>
</dbReference>
<gene>
    <name evidence="8" type="ORF">F511_21962</name>
</gene>
<dbReference type="Pfam" id="PF07897">
    <property type="entry name" value="EAR"/>
    <property type="match status" value="1"/>
</dbReference>
<evidence type="ECO:0000256" key="4">
    <source>
        <dbReference type="RuleBase" id="RU369029"/>
    </source>
</evidence>
<dbReference type="InterPro" id="IPR032310">
    <property type="entry name" value="NLS_NINJA_AFP-like"/>
</dbReference>
<evidence type="ECO:0000256" key="5">
    <source>
        <dbReference type="SAM" id="MobiDB-lite"/>
    </source>
</evidence>
<feature type="compositionally biased region" description="Polar residues" evidence="5">
    <location>
        <begin position="182"/>
        <end position="200"/>
    </location>
</feature>
<dbReference type="GO" id="GO:0005634">
    <property type="term" value="C:nucleus"/>
    <property type="evidence" value="ECO:0007669"/>
    <property type="project" value="UniProtKB-SubCell"/>
</dbReference>
<feature type="compositionally biased region" description="Low complexity" evidence="5">
    <location>
        <begin position="167"/>
        <end position="180"/>
    </location>
</feature>
<dbReference type="GO" id="GO:0045892">
    <property type="term" value="P:negative regulation of DNA-templated transcription"/>
    <property type="evidence" value="ECO:0007669"/>
    <property type="project" value="TreeGrafter"/>
</dbReference>
<feature type="region of interest" description="Disordered" evidence="5">
    <location>
        <begin position="150"/>
        <end position="214"/>
    </location>
</feature>
<dbReference type="AlphaFoldDB" id="A0A2Z7CFD3"/>
<feature type="domain" description="Tify" evidence="7">
    <location>
        <begin position="256"/>
        <end position="289"/>
    </location>
</feature>
<proteinExistence type="inferred from homology"/>
<comment type="similarity">
    <text evidence="2 4">Belongs to the Ninja family.</text>
</comment>
<dbReference type="EMBL" id="KQ998120">
    <property type="protein sequence ID" value="KZV43370.1"/>
    <property type="molecule type" value="Genomic_DNA"/>
</dbReference>
<comment type="subcellular location">
    <subcellularLocation>
        <location evidence="1 4">Nucleus</location>
    </subcellularLocation>
</comment>
<dbReference type="InterPro" id="IPR032308">
    <property type="entry name" value="TDBD"/>
</dbReference>
<evidence type="ECO:0000259" key="7">
    <source>
        <dbReference type="Pfam" id="PF16135"/>
    </source>
</evidence>
<dbReference type="Pfam" id="PF16136">
    <property type="entry name" value="NLS_NINJA_AFP"/>
    <property type="match status" value="1"/>
</dbReference>
<evidence type="ECO:0000313" key="8">
    <source>
        <dbReference type="EMBL" id="KZV43370.1"/>
    </source>
</evidence>
<dbReference type="InterPro" id="IPR031307">
    <property type="entry name" value="Ninja_fam"/>
</dbReference>
<protein>
    <recommendedName>
        <fullName evidence="4">Ninja-family protein</fullName>
    </recommendedName>
    <alternativeName>
        <fullName evidence="4">ABI-binding protein</fullName>
    </alternativeName>
</protein>
<dbReference type="PANTHER" id="PTHR31413">
    <property type="entry name" value="AFP HOMOLOG 2"/>
    <property type="match status" value="1"/>
</dbReference>
<dbReference type="Pfam" id="PF16135">
    <property type="entry name" value="TDBD"/>
    <property type="match status" value="1"/>
</dbReference>
<keyword evidence="9" id="KW-1185">Reference proteome</keyword>